<protein>
    <submittedName>
        <fullName evidence="2">Uncharacterized protein</fullName>
    </submittedName>
</protein>
<feature type="non-terminal residue" evidence="2">
    <location>
        <position position="1"/>
    </location>
</feature>
<dbReference type="Proteomes" id="UP000681720">
    <property type="component" value="Unassembled WGS sequence"/>
</dbReference>
<dbReference type="AlphaFoldDB" id="A0A8S2TN91"/>
<feature type="compositionally biased region" description="Low complexity" evidence="1">
    <location>
        <begin position="35"/>
        <end position="59"/>
    </location>
</feature>
<evidence type="ECO:0000313" key="2">
    <source>
        <dbReference type="EMBL" id="CAF4292600.1"/>
    </source>
</evidence>
<sequence length="87" mass="9575">AKTGNNDFNLIIENTVFFYLCLDGKHKSKSKSKSSKSGTTKRPTSKSSTSKTASNSSLKLDGTSAIRSTSHTSGLYFYMNTGHYRLR</sequence>
<evidence type="ECO:0000313" key="3">
    <source>
        <dbReference type="EMBL" id="CAF4312347.1"/>
    </source>
</evidence>
<dbReference type="Proteomes" id="UP000676336">
    <property type="component" value="Unassembled WGS sequence"/>
</dbReference>
<feature type="region of interest" description="Disordered" evidence="1">
    <location>
        <begin position="26"/>
        <end position="65"/>
    </location>
</feature>
<gene>
    <name evidence="3" type="ORF">GIL414_LOCUS26332</name>
    <name evidence="2" type="ORF">SMN809_LOCUS25739</name>
</gene>
<name>A0A8S2TN91_9BILA</name>
<dbReference type="EMBL" id="CAJOBI010034732">
    <property type="protein sequence ID" value="CAF4292600.1"/>
    <property type="molecule type" value="Genomic_DNA"/>
</dbReference>
<organism evidence="2 4">
    <name type="scientific">Rotaria magnacalcarata</name>
    <dbReference type="NCBI Taxonomy" id="392030"/>
    <lineage>
        <taxon>Eukaryota</taxon>
        <taxon>Metazoa</taxon>
        <taxon>Spiralia</taxon>
        <taxon>Gnathifera</taxon>
        <taxon>Rotifera</taxon>
        <taxon>Eurotatoria</taxon>
        <taxon>Bdelloidea</taxon>
        <taxon>Philodinida</taxon>
        <taxon>Philodinidae</taxon>
        <taxon>Rotaria</taxon>
    </lineage>
</organism>
<evidence type="ECO:0000313" key="4">
    <source>
        <dbReference type="Proteomes" id="UP000676336"/>
    </source>
</evidence>
<accession>A0A8S2TN91</accession>
<comment type="caution">
    <text evidence="2">The sequence shown here is derived from an EMBL/GenBank/DDBJ whole genome shotgun (WGS) entry which is preliminary data.</text>
</comment>
<evidence type="ECO:0000256" key="1">
    <source>
        <dbReference type="SAM" id="MobiDB-lite"/>
    </source>
</evidence>
<proteinExistence type="predicted"/>
<reference evidence="2" key="1">
    <citation type="submission" date="2021-02" db="EMBL/GenBank/DDBJ databases">
        <authorList>
            <person name="Nowell W R."/>
        </authorList>
    </citation>
    <scope>NUCLEOTIDE SEQUENCE</scope>
</reference>
<dbReference type="EMBL" id="CAJOBJ010038288">
    <property type="protein sequence ID" value="CAF4312347.1"/>
    <property type="molecule type" value="Genomic_DNA"/>
</dbReference>